<dbReference type="RefSeq" id="WP_013409628.1">
    <property type="nucleotide sequence ID" value="NC_014655.1"/>
</dbReference>
<evidence type="ECO:0008006" key="3">
    <source>
        <dbReference type="Google" id="ProtNLM"/>
    </source>
</evidence>
<reference key="1">
    <citation type="submission" date="2010-11" db="EMBL/GenBank/DDBJ databases">
        <title>The complete genome of Leadbetterella byssophila DSM 17132.</title>
        <authorList>
            <consortium name="US DOE Joint Genome Institute (JGI-PGF)"/>
            <person name="Lucas S."/>
            <person name="Copeland A."/>
            <person name="Lapidus A."/>
            <person name="Glavina del Rio T."/>
            <person name="Dalin E."/>
            <person name="Tice H."/>
            <person name="Bruce D."/>
            <person name="Goodwin L."/>
            <person name="Pitluck S."/>
            <person name="Kyrpides N."/>
            <person name="Mavromatis K."/>
            <person name="Ivanova N."/>
            <person name="Teshima H."/>
            <person name="Brettin T."/>
            <person name="Detter J.C."/>
            <person name="Han C."/>
            <person name="Tapia R."/>
            <person name="Land M."/>
            <person name="Hauser L."/>
            <person name="Markowitz V."/>
            <person name="Cheng J.-F."/>
            <person name="Hugenholtz P."/>
            <person name="Woyke T."/>
            <person name="Wu D."/>
            <person name="Tindall B."/>
            <person name="Pomrenke H.G."/>
            <person name="Brambilla E."/>
            <person name="Klenk H.-P."/>
            <person name="Eisen J.A."/>
        </authorList>
    </citation>
    <scope>NUCLEOTIDE SEQUENCE [LARGE SCALE GENOMIC DNA]</scope>
    <source>
        <strain>DSM 17132</strain>
    </source>
</reference>
<dbReference type="HOGENOM" id="CLU_070771_0_0_10"/>
<protein>
    <recommendedName>
        <fullName evidence="3">Gliding motility-associated lipoprotein GldB</fullName>
    </recommendedName>
</protein>
<dbReference type="AlphaFoldDB" id="E4RSM6"/>
<evidence type="ECO:0000313" key="1">
    <source>
        <dbReference type="EMBL" id="ADQ18596.1"/>
    </source>
</evidence>
<gene>
    <name evidence="1" type="ordered locus">Lbys_2934</name>
</gene>
<dbReference type="OrthoDB" id="976022at2"/>
<sequence length="316" mass="36131">MRYLIICLCFFVIVGCKEKVAPYTIERFDQQLMGVKSESELQKLLSQNEDITEVLLGSTSEDTALVNGLFHMVQHADARKFYEETLKTFGDLSALEESFGIAFSEIKKLYPEFKSPRVVAAFTGLQNDLVVTDSLVVISLEAFIGPKASYKLDEPQYILRRYAPEYIVPTVVRMLSNQFNTIDFSRETFTTDMIFFGKSLEFSRAVLPHVEDSLIIGYTNREMQMAYENQEVIWAHVLDRELLNQENPAIRAKYFGERPYVGEIGPDCPGRVGQWLGLRVVELYRKENPKVTLQELMANADAEAILRGSKYRGQKD</sequence>
<name>E4RSM6_LEAB4</name>
<dbReference type="STRING" id="649349.Lbys_2934"/>
<proteinExistence type="predicted"/>
<evidence type="ECO:0000313" key="2">
    <source>
        <dbReference type="Proteomes" id="UP000007435"/>
    </source>
</evidence>
<dbReference type="Proteomes" id="UP000007435">
    <property type="component" value="Chromosome"/>
</dbReference>
<organism evidence="1 2">
    <name type="scientific">Leadbetterella byssophila (strain DSM 17132 / JCM 16389 / KACC 11308 / NBRC 106382 / 4M15)</name>
    <dbReference type="NCBI Taxonomy" id="649349"/>
    <lineage>
        <taxon>Bacteria</taxon>
        <taxon>Pseudomonadati</taxon>
        <taxon>Bacteroidota</taxon>
        <taxon>Cytophagia</taxon>
        <taxon>Cytophagales</taxon>
        <taxon>Leadbetterellaceae</taxon>
        <taxon>Leadbetterella</taxon>
    </lineage>
</organism>
<accession>E4RSM6</accession>
<dbReference type="EMBL" id="CP002305">
    <property type="protein sequence ID" value="ADQ18596.1"/>
    <property type="molecule type" value="Genomic_DNA"/>
</dbReference>
<dbReference type="eggNOG" id="COG5504">
    <property type="taxonomic scope" value="Bacteria"/>
</dbReference>
<keyword evidence="2" id="KW-1185">Reference proteome</keyword>
<dbReference type="Pfam" id="PF25594">
    <property type="entry name" value="GldB_lipo"/>
    <property type="match status" value="1"/>
</dbReference>
<dbReference type="InterPro" id="IPR019853">
    <property type="entry name" value="GldB-like"/>
</dbReference>
<dbReference type="PROSITE" id="PS51257">
    <property type="entry name" value="PROKAR_LIPOPROTEIN"/>
    <property type="match status" value="1"/>
</dbReference>
<dbReference type="KEGG" id="lby:Lbys_2934"/>
<reference evidence="1 2" key="2">
    <citation type="journal article" date="2011" name="Stand. Genomic Sci.">
        <title>Complete genome sequence of Leadbetterella byssophila type strain (4M15).</title>
        <authorList>
            <person name="Abt B."/>
            <person name="Teshima H."/>
            <person name="Lucas S."/>
            <person name="Lapidus A."/>
            <person name="Del Rio T.G."/>
            <person name="Nolan M."/>
            <person name="Tice H."/>
            <person name="Cheng J.F."/>
            <person name="Pitluck S."/>
            <person name="Liolios K."/>
            <person name="Pagani I."/>
            <person name="Ivanova N."/>
            <person name="Mavromatis K."/>
            <person name="Pati A."/>
            <person name="Tapia R."/>
            <person name="Han C."/>
            <person name="Goodwin L."/>
            <person name="Chen A."/>
            <person name="Palaniappan K."/>
            <person name="Land M."/>
            <person name="Hauser L."/>
            <person name="Chang Y.J."/>
            <person name="Jeffries C.D."/>
            <person name="Rohde M."/>
            <person name="Goker M."/>
            <person name="Tindall B.J."/>
            <person name="Detter J.C."/>
            <person name="Woyke T."/>
            <person name="Bristow J."/>
            <person name="Eisen J.A."/>
            <person name="Markowitz V."/>
            <person name="Hugenholtz P."/>
            <person name="Klenk H.P."/>
            <person name="Kyrpides N.C."/>
        </authorList>
    </citation>
    <scope>NUCLEOTIDE SEQUENCE [LARGE SCALE GENOMIC DNA]</scope>
    <source>
        <strain evidence="2">DSM 17132 / JCM 16389 / KACC 11308 / NBRC 106382 / 4M15</strain>
    </source>
</reference>